<dbReference type="AlphaFoldDB" id="H3GEH4"/>
<organism evidence="2 3">
    <name type="scientific">Phytophthora ramorum</name>
    <name type="common">Sudden oak death agent</name>
    <dbReference type="NCBI Taxonomy" id="164328"/>
    <lineage>
        <taxon>Eukaryota</taxon>
        <taxon>Sar</taxon>
        <taxon>Stramenopiles</taxon>
        <taxon>Oomycota</taxon>
        <taxon>Peronosporomycetes</taxon>
        <taxon>Peronosporales</taxon>
        <taxon>Peronosporaceae</taxon>
        <taxon>Phytophthora</taxon>
    </lineage>
</organism>
<dbReference type="InterPro" id="IPR011604">
    <property type="entry name" value="PDDEXK-like_dom_sf"/>
</dbReference>
<name>H3GEH4_PHYRM</name>
<evidence type="ECO:0000259" key="1">
    <source>
        <dbReference type="Pfam" id="PF09588"/>
    </source>
</evidence>
<dbReference type="SUPFAM" id="SSF52980">
    <property type="entry name" value="Restriction endonuclease-like"/>
    <property type="match status" value="1"/>
</dbReference>
<dbReference type="eggNOG" id="ENOG502RRKU">
    <property type="taxonomic scope" value="Eukaryota"/>
</dbReference>
<dbReference type="InParanoid" id="H3GEH4"/>
<dbReference type="HOGENOM" id="CLU_988568_0_0_1"/>
<dbReference type="Gene3D" id="3.90.320.10">
    <property type="match status" value="1"/>
</dbReference>
<evidence type="ECO:0000313" key="3">
    <source>
        <dbReference type="Proteomes" id="UP000005238"/>
    </source>
</evidence>
<keyword evidence="3" id="KW-1185">Reference proteome</keyword>
<dbReference type="Proteomes" id="UP000005238">
    <property type="component" value="Unassembled WGS sequence"/>
</dbReference>
<accession>H3GEH4</accession>
<evidence type="ECO:0000313" key="2">
    <source>
        <dbReference type="EnsemblProtists" id="Phyra74057"/>
    </source>
</evidence>
<dbReference type="VEuPathDB" id="FungiDB:KRP22_14623"/>
<dbReference type="EMBL" id="DS566003">
    <property type="status" value="NOT_ANNOTATED_CDS"/>
    <property type="molecule type" value="Genomic_DNA"/>
</dbReference>
<dbReference type="VEuPathDB" id="FungiDB:KRP23_5498"/>
<dbReference type="STRING" id="164328.H3GEH4"/>
<dbReference type="InterPro" id="IPR019080">
    <property type="entry name" value="YqaJ_viral_recombinase"/>
</dbReference>
<feature type="domain" description="YqaJ viral recombinase" evidence="1">
    <location>
        <begin position="118"/>
        <end position="203"/>
    </location>
</feature>
<protein>
    <recommendedName>
        <fullName evidence="1">YqaJ viral recombinase domain-containing protein</fullName>
    </recommendedName>
</protein>
<dbReference type="EnsemblProtists" id="Phyra74057">
    <property type="protein sequence ID" value="Phyra74057"/>
    <property type="gene ID" value="Phyra74057"/>
</dbReference>
<reference evidence="2" key="2">
    <citation type="submission" date="2015-06" db="UniProtKB">
        <authorList>
            <consortium name="EnsemblProtists"/>
        </authorList>
    </citation>
    <scope>IDENTIFICATION</scope>
    <source>
        <strain evidence="2">Pr102</strain>
    </source>
</reference>
<reference evidence="3" key="1">
    <citation type="journal article" date="2006" name="Science">
        <title>Phytophthora genome sequences uncover evolutionary origins and mechanisms of pathogenesis.</title>
        <authorList>
            <person name="Tyler B.M."/>
            <person name="Tripathy S."/>
            <person name="Zhang X."/>
            <person name="Dehal P."/>
            <person name="Jiang R.H."/>
            <person name="Aerts A."/>
            <person name="Arredondo F.D."/>
            <person name="Baxter L."/>
            <person name="Bensasson D."/>
            <person name="Beynon J.L."/>
            <person name="Chapman J."/>
            <person name="Damasceno C.M."/>
            <person name="Dorrance A.E."/>
            <person name="Dou D."/>
            <person name="Dickerman A.W."/>
            <person name="Dubchak I.L."/>
            <person name="Garbelotto M."/>
            <person name="Gijzen M."/>
            <person name="Gordon S.G."/>
            <person name="Govers F."/>
            <person name="Grunwald N.J."/>
            <person name="Huang W."/>
            <person name="Ivors K.L."/>
            <person name="Jones R.W."/>
            <person name="Kamoun S."/>
            <person name="Krampis K."/>
            <person name="Lamour K.H."/>
            <person name="Lee M.K."/>
            <person name="McDonald W.H."/>
            <person name="Medina M."/>
            <person name="Meijer H.J."/>
            <person name="Nordberg E.K."/>
            <person name="Maclean D.J."/>
            <person name="Ospina-Giraldo M.D."/>
            <person name="Morris P.F."/>
            <person name="Phuntumart V."/>
            <person name="Putnam N.H."/>
            <person name="Rash S."/>
            <person name="Rose J.K."/>
            <person name="Sakihama Y."/>
            <person name="Salamov A.A."/>
            <person name="Savidor A."/>
            <person name="Scheuring C.F."/>
            <person name="Smith B.M."/>
            <person name="Sobral B.W."/>
            <person name="Terry A."/>
            <person name="Torto-Alalibo T.A."/>
            <person name="Win J."/>
            <person name="Xu Z."/>
            <person name="Zhang H."/>
            <person name="Grigoriev I.V."/>
            <person name="Rokhsar D.S."/>
            <person name="Boore J.L."/>
        </authorList>
    </citation>
    <scope>NUCLEOTIDE SEQUENCE [LARGE SCALE GENOMIC DNA]</scope>
    <source>
        <strain evidence="3">Pr102</strain>
    </source>
</reference>
<dbReference type="OMA" id="QETHASF"/>
<sequence>MGGRRALGRNIMIFASEVPVISALNPYRKIEDVFLDVWRRTNPRQVSQLQERLSLALPSPEEKMQAVVQDLGAAPAIHELIQEAAQAENIQQVAQAQAKVEQSLPSATPAAVKAEVVQFVTSTMHKGFGVKQETAGIEQYQEKRKVIVNERNLVFSKKKVATVGSFDVLVGGKIDGRADGKVIEVKNRLKRFITPLPKYDIAQLQTYLYILDGQEGELVEHLHAEEAQTKTTKVPWDDKMWSADIEPYLIRFGSALTYLMKDRTAQSDYLQSDGGQQREIIRYLWSQDVQRTE</sequence>
<dbReference type="InterPro" id="IPR011335">
    <property type="entry name" value="Restrct_endonuc-II-like"/>
</dbReference>
<dbReference type="Pfam" id="PF09588">
    <property type="entry name" value="YqaJ"/>
    <property type="match status" value="1"/>
</dbReference>
<proteinExistence type="predicted"/>
<dbReference type="GO" id="GO:0006281">
    <property type="term" value="P:DNA repair"/>
    <property type="evidence" value="ECO:0007669"/>
    <property type="project" value="UniProtKB-ARBA"/>
</dbReference>